<evidence type="ECO:0000313" key="2">
    <source>
        <dbReference type="EMBL" id="WMV36554.1"/>
    </source>
</evidence>
<dbReference type="Proteomes" id="UP001234989">
    <property type="component" value="Chromosome 7"/>
</dbReference>
<proteinExistence type="predicted"/>
<reference evidence="2" key="1">
    <citation type="submission" date="2023-08" db="EMBL/GenBank/DDBJ databases">
        <title>A de novo genome assembly of Solanum verrucosum Schlechtendal, a Mexican diploid species geographically isolated from the other diploid A-genome species in potato relatives.</title>
        <authorList>
            <person name="Hosaka K."/>
        </authorList>
    </citation>
    <scope>NUCLEOTIDE SEQUENCE</scope>
    <source>
        <tissue evidence="2">Young leaves</tissue>
    </source>
</reference>
<dbReference type="PANTHER" id="PTHR35121:SF4">
    <property type="entry name" value="SWIM-TYPE DOMAIN-CONTAINING PROTEIN"/>
    <property type="match status" value="1"/>
</dbReference>
<dbReference type="PANTHER" id="PTHR35121">
    <property type="entry name" value="HOMEODOMAIN PROTEIN 8, PUTATIVE-RELATED"/>
    <property type="match status" value="1"/>
</dbReference>
<feature type="compositionally biased region" description="Low complexity" evidence="1">
    <location>
        <begin position="76"/>
        <end position="91"/>
    </location>
</feature>
<feature type="compositionally biased region" description="Polar residues" evidence="1">
    <location>
        <begin position="92"/>
        <end position="101"/>
    </location>
</feature>
<keyword evidence="3" id="KW-1185">Reference proteome</keyword>
<organism evidence="2 3">
    <name type="scientific">Solanum verrucosum</name>
    <dbReference type="NCBI Taxonomy" id="315347"/>
    <lineage>
        <taxon>Eukaryota</taxon>
        <taxon>Viridiplantae</taxon>
        <taxon>Streptophyta</taxon>
        <taxon>Embryophyta</taxon>
        <taxon>Tracheophyta</taxon>
        <taxon>Spermatophyta</taxon>
        <taxon>Magnoliopsida</taxon>
        <taxon>eudicotyledons</taxon>
        <taxon>Gunneridae</taxon>
        <taxon>Pentapetalae</taxon>
        <taxon>asterids</taxon>
        <taxon>lamiids</taxon>
        <taxon>Solanales</taxon>
        <taxon>Solanaceae</taxon>
        <taxon>Solanoideae</taxon>
        <taxon>Solaneae</taxon>
        <taxon>Solanum</taxon>
    </lineage>
</organism>
<evidence type="ECO:0000313" key="3">
    <source>
        <dbReference type="Proteomes" id="UP001234989"/>
    </source>
</evidence>
<gene>
    <name evidence="2" type="ORF">MTR67_029939</name>
</gene>
<name>A0AAF0R569_SOLVR</name>
<dbReference type="EMBL" id="CP133618">
    <property type="protein sequence ID" value="WMV36554.1"/>
    <property type="molecule type" value="Genomic_DNA"/>
</dbReference>
<evidence type="ECO:0000256" key="1">
    <source>
        <dbReference type="SAM" id="MobiDB-lite"/>
    </source>
</evidence>
<accession>A0AAF0R569</accession>
<dbReference type="AlphaFoldDB" id="A0AAF0R569"/>
<protein>
    <submittedName>
        <fullName evidence="2">Uncharacterized protein</fullName>
    </submittedName>
</protein>
<sequence>MTSGAAEMMLQCVVIDGSLSMLDMDIERRPYHRNCSCALHQKKGKQLNTCVHGRNISPKRQKQKDITLSITASKFSSPSYSSSNNSPVPNVQHTTPSLANS</sequence>
<feature type="region of interest" description="Disordered" evidence="1">
    <location>
        <begin position="74"/>
        <end position="101"/>
    </location>
</feature>